<dbReference type="EMBL" id="CYGX02000025">
    <property type="protein sequence ID" value="SIT40364.1"/>
    <property type="molecule type" value="Genomic_DNA"/>
</dbReference>
<protein>
    <submittedName>
        <fullName evidence="1">Uncharacterized protein</fullName>
    </submittedName>
</protein>
<dbReference type="AlphaFoldDB" id="A0A1N7RZ17"/>
<name>A0A1N7RZ17_9BURK</name>
<evidence type="ECO:0000313" key="2">
    <source>
        <dbReference type="Proteomes" id="UP000187012"/>
    </source>
</evidence>
<reference evidence="1 2" key="1">
    <citation type="submission" date="2016-12" db="EMBL/GenBank/DDBJ databases">
        <authorList>
            <person name="Song W.-J."/>
            <person name="Kurnit D.M."/>
        </authorList>
    </citation>
    <scope>NUCLEOTIDE SEQUENCE [LARGE SCALE GENOMIC DNA]</scope>
    <source>
        <strain evidence="1 2">STM7296</strain>
    </source>
</reference>
<gene>
    <name evidence="1" type="ORF">BN2475_250137</name>
</gene>
<accession>A0A1N7RZ17</accession>
<keyword evidence="2" id="KW-1185">Reference proteome</keyword>
<evidence type="ECO:0000313" key="1">
    <source>
        <dbReference type="EMBL" id="SIT40364.1"/>
    </source>
</evidence>
<dbReference type="Proteomes" id="UP000187012">
    <property type="component" value="Unassembled WGS sequence"/>
</dbReference>
<organism evidence="1 2">
    <name type="scientific">Paraburkholderia ribeironis</name>
    <dbReference type="NCBI Taxonomy" id="1247936"/>
    <lineage>
        <taxon>Bacteria</taxon>
        <taxon>Pseudomonadati</taxon>
        <taxon>Pseudomonadota</taxon>
        <taxon>Betaproteobacteria</taxon>
        <taxon>Burkholderiales</taxon>
        <taxon>Burkholderiaceae</taxon>
        <taxon>Paraburkholderia</taxon>
    </lineage>
</organism>
<proteinExistence type="predicted"/>
<sequence>MTARHPRIDRDPANLPIPWAKKKRDWKESRRQRLEIFFVNEKVCFEKQKLNYSGSVRFYYSHN</sequence>